<gene>
    <name evidence="1" type="ORF">A3J59_00775</name>
</gene>
<dbReference type="AlphaFoldDB" id="A0A1G1YD46"/>
<name>A0A1G1YD46_9BACT</name>
<sequence>MEGEQHFSPEKKKPPFLYHASANREIETFEPRAKSIRDPEEGSVIFATPDLALATTFLVSEANDSWTQIGKMDGVPYMVIRDKKHFMRRDKGGSIYKFNSESFASHPHRGMGEDEWVSKDPVTPVEKNDVESALEAMIENGVQVFFVDKKTFNSIKHDADSFDIIRTLESENKRRGKNVVEFTNEK</sequence>
<evidence type="ECO:0000313" key="2">
    <source>
        <dbReference type="Proteomes" id="UP000177310"/>
    </source>
</evidence>
<dbReference type="Proteomes" id="UP000177310">
    <property type="component" value="Unassembled WGS sequence"/>
</dbReference>
<comment type="caution">
    <text evidence="1">The sequence shown here is derived from an EMBL/GenBank/DDBJ whole genome shotgun (WGS) entry which is preliminary data.</text>
</comment>
<evidence type="ECO:0000313" key="1">
    <source>
        <dbReference type="EMBL" id="OGY50171.1"/>
    </source>
</evidence>
<dbReference type="EMBL" id="MHIL01000034">
    <property type="protein sequence ID" value="OGY50171.1"/>
    <property type="molecule type" value="Genomic_DNA"/>
</dbReference>
<proteinExistence type="predicted"/>
<dbReference type="STRING" id="1797542.A3J59_00775"/>
<protein>
    <submittedName>
        <fullName evidence="1">Uncharacterized protein</fullName>
    </submittedName>
</protein>
<organism evidence="1 2">
    <name type="scientific">Candidatus Buchananbacteria bacterium RIFCSPHIGHO2_02_FULL_56_16</name>
    <dbReference type="NCBI Taxonomy" id="1797542"/>
    <lineage>
        <taxon>Bacteria</taxon>
        <taxon>Candidatus Buchananiibacteriota</taxon>
    </lineage>
</organism>
<reference evidence="1 2" key="1">
    <citation type="journal article" date="2016" name="Nat. Commun.">
        <title>Thousands of microbial genomes shed light on interconnected biogeochemical processes in an aquifer system.</title>
        <authorList>
            <person name="Anantharaman K."/>
            <person name="Brown C.T."/>
            <person name="Hug L.A."/>
            <person name="Sharon I."/>
            <person name="Castelle C.J."/>
            <person name="Probst A.J."/>
            <person name="Thomas B.C."/>
            <person name="Singh A."/>
            <person name="Wilkins M.J."/>
            <person name="Karaoz U."/>
            <person name="Brodie E.L."/>
            <person name="Williams K.H."/>
            <person name="Hubbard S.S."/>
            <person name="Banfield J.F."/>
        </authorList>
    </citation>
    <scope>NUCLEOTIDE SEQUENCE [LARGE SCALE GENOMIC DNA]</scope>
</reference>
<accession>A0A1G1YD46</accession>